<gene>
    <name evidence="2" type="ORF">CC84DRAFT_1202854</name>
</gene>
<protein>
    <recommendedName>
        <fullName evidence="1">F-box domain-containing protein</fullName>
    </recommendedName>
</protein>
<dbReference type="STRING" id="1460663.A0A177CS73"/>
<dbReference type="RefSeq" id="XP_018040748.1">
    <property type="nucleotide sequence ID" value="XM_018181795.1"/>
</dbReference>
<dbReference type="CDD" id="cd09917">
    <property type="entry name" value="F-box_SF"/>
    <property type="match status" value="1"/>
</dbReference>
<dbReference type="Proteomes" id="UP000077069">
    <property type="component" value="Unassembled WGS sequence"/>
</dbReference>
<dbReference type="OrthoDB" id="3800738at2759"/>
<dbReference type="PROSITE" id="PS50181">
    <property type="entry name" value="FBOX"/>
    <property type="match status" value="1"/>
</dbReference>
<dbReference type="InParanoid" id="A0A177CS73"/>
<dbReference type="SMART" id="SM00256">
    <property type="entry name" value="FBOX"/>
    <property type="match status" value="1"/>
</dbReference>
<dbReference type="Pfam" id="PF00646">
    <property type="entry name" value="F-box"/>
    <property type="match status" value="1"/>
</dbReference>
<dbReference type="EMBL" id="KV441549">
    <property type="protein sequence ID" value="OAG10383.1"/>
    <property type="molecule type" value="Genomic_DNA"/>
</dbReference>
<dbReference type="InterPro" id="IPR001810">
    <property type="entry name" value="F-box_dom"/>
</dbReference>
<dbReference type="InterPro" id="IPR036047">
    <property type="entry name" value="F-box-like_dom_sf"/>
</dbReference>
<dbReference type="Gene3D" id="1.20.1280.50">
    <property type="match status" value="1"/>
</dbReference>
<keyword evidence="3" id="KW-1185">Reference proteome</keyword>
<accession>A0A177CS73</accession>
<sequence length="208" mass="23776">MSVNGQTAPHALATAKRLPLARLHFTNEPTQVHAVQSALLMLPYEILEAVLLHLPTRDLLLSQRICQRFRYMVESSKPVRRTLFLEPAHHNGQLDDWPLLKFNPFLTNQLAGSFHTRAIGVHRGKDGIVKMVAHMRYEKEALLDDDWAEIILYEHASWKSMLVSQPPATLLMHPSASLFWKTAMEQRAQFWRDDAGFTILDALGCADW</sequence>
<feature type="domain" description="F-box" evidence="1">
    <location>
        <begin position="36"/>
        <end position="82"/>
    </location>
</feature>
<organism evidence="2 3">
    <name type="scientific">Paraphaeosphaeria sporulosa</name>
    <dbReference type="NCBI Taxonomy" id="1460663"/>
    <lineage>
        <taxon>Eukaryota</taxon>
        <taxon>Fungi</taxon>
        <taxon>Dikarya</taxon>
        <taxon>Ascomycota</taxon>
        <taxon>Pezizomycotina</taxon>
        <taxon>Dothideomycetes</taxon>
        <taxon>Pleosporomycetidae</taxon>
        <taxon>Pleosporales</taxon>
        <taxon>Massarineae</taxon>
        <taxon>Didymosphaeriaceae</taxon>
        <taxon>Paraphaeosphaeria</taxon>
    </lineage>
</organism>
<reference evidence="2 3" key="1">
    <citation type="submission" date="2016-05" db="EMBL/GenBank/DDBJ databases">
        <title>Comparative analysis of secretome profiles of manganese(II)-oxidizing ascomycete fungi.</title>
        <authorList>
            <consortium name="DOE Joint Genome Institute"/>
            <person name="Zeiner C.A."/>
            <person name="Purvine S.O."/>
            <person name="Zink E.M."/>
            <person name="Wu S."/>
            <person name="Pasa-Tolic L."/>
            <person name="Chaput D.L."/>
            <person name="Haridas S."/>
            <person name="Grigoriev I.V."/>
            <person name="Santelli C.M."/>
            <person name="Hansel C.M."/>
        </authorList>
    </citation>
    <scope>NUCLEOTIDE SEQUENCE [LARGE SCALE GENOMIC DNA]</scope>
    <source>
        <strain evidence="2 3">AP3s5-JAC2a</strain>
    </source>
</reference>
<dbReference type="SUPFAM" id="SSF81383">
    <property type="entry name" value="F-box domain"/>
    <property type="match status" value="1"/>
</dbReference>
<name>A0A177CS73_9PLEO</name>
<evidence type="ECO:0000259" key="1">
    <source>
        <dbReference type="PROSITE" id="PS50181"/>
    </source>
</evidence>
<proteinExistence type="predicted"/>
<evidence type="ECO:0000313" key="2">
    <source>
        <dbReference type="EMBL" id="OAG10383.1"/>
    </source>
</evidence>
<dbReference type="AlphaFoldDB" id="A0A177CS73"/>
<evidence type="ECO:0000313" key="3">
    <source>
        <dbReference type="Proteomes" id="UP000077069"/>
    </source>
</evidence>
<dbReference type="GeneID" id="28765281"/>